<comment type="caution">
    <text evidence="3">The sequence shown here is derived from an EMBL/GenBank/DDBJ whole genome shotgun (WGS) entry which is preliminary data.</text>
</comment>
<evidence type="ECO:0000256" key="1">
    <source>
        <dbReference type="SAM" id="Phobius"/>
    </source>
</evidence>
<dbReference type="PANTHER" id="PTHR33371:SF4">
    <property type="entry name" value="INTERMEMBRANE PHOSPHOLIPID TRANSPORT SYSTEM BINDING PROTEIN MLAD"/>
    <property type="match status" value="1"/>
</dbReference>
<dbReference type="AlphaFoldDB" id="A0A317N8N7"/>
<feature type="domain" description="Mce/MlaD" evidence="2">
    <location>
        <begin position="40"/>
        <end position="110"/>
    </location>
</feature>
<feature type="transmembrane region" description="Helical" evidence="1">
    <location>
        <begin position="6"/>
        <end position="28"/>
    </location>
</feature>
<keyword evidence="1" id="KW-0812">Transmembrane</keyword>
<reference evidence="3 4" key="1">
    <citation type="submission" date="2018-05" db="EMBL/GenBank/DDBJ databases">
        <title>Genomic Encyclopedia of Type Strains, Phase IV (KMG-IV): sequencing the most valuable type-strain genomes for metagenomic binning, comparative biology and taxonomic classification.</title>
        <authorList>
            <person name="Goeker M."/>
        </authorList>
    </citation>
    <scope>NUCLEOTIDE SEQUENCE [LARGE SCALE GENOMIC DNA]</scope>
    <source>
        <strain evidence="3 4">DSM 44717</strain>
    </source>
</reference>
<sequence length="319" mass="33528">MKAGPLLSLLGIAVITVVGVGYLTFGVVRFEPTREAIGATIELPDAAGLQPGSPILLRGVEVGSVDAVRRVRGLVEVGFRVDTRYRIPLDSTVFIESLSGLGEPYVVFAPESADGPFLRDGQRLAGEKIRAPLSIAAVARLITEAMEQLDPAVLDRLVATAEAALRDTGQLVPGMARSSDLIAAMLMSRSATYGRLLTDLQQVVPDMAWTGPAFSAAAPKFVEFGQRVDEIAQAVQRLVRTGETPEMYVEGNGLVPFLDKLTDWIDRAGPEIAPLAPALQPLADAATASLGGLDLSALIGSAAAASEPAGALHLRINVK</sequence>
<dbReference type="EMBL" id="QGTL01000011">
    <property type="protein sequence ID" value="PWV71047.1"/>
    <property type="molecule type" value="Genomic_DNA"/>
</dbReference>
<dbReference type="Proteomes" id="UP000246410">
    <property type="component" value="Unassembled WGS sequence"/>
</dbReference>
<evidence type="ECO:0000259" key="2">
    <source>
        <dbReference type="Pfam" id="PF02470"/>
    </source>
</evidence>
<keyword evidence="4" id="KW-1185">Reference proteome</keyword>
<keyword evidence="1" id="KW-0472">Membrane</keyword>
<evidence type="ECO:0000313" key="4">
    <source>
        <dbReference type="Proteomes" id="UP000246410"/>
    </source>
</evidence>
<dbReference type="RefSeq" id="WP_110040151.1">
    <property type="nucleotide sequence ID" value="NZ_QGTL01000011.1"/>
</dbReference>
<dbReference type="InterPro" id="IPR003399">
    <property type="entry name" value="Mce/MlaD"/>
</dbReference>
<proteinExistence type="predicted"/>
<dbReference type="Pfam" id="PF02470">
    <property type="entry name" value="MlaD"/>
    <property type="match status" value="1"/>
</dbReference>
<evidence type="ECO:0000313" key="3">
    <source>
        <dbReference type="EMBL" id="PWV71047.1"/>
    </source>
</evidence>
<organism evidence="3 4">
    <name type="scientific">Nocardia neocaledoniensis</name>
    <dbReference type="NCBI Taxonomy" id="236511"/>
    <lineage>
        <taxon>Bacteria</taxon>
        <taxon>Bacillati</taxon>
        <taxon>Actinomycetota</taxon>
        <taxon>Actinomycetes</taxon>
        <taxon>Mycobacteriales</taxon>
        <taxon>Nocardiaceae</taxon>
        <taxon>Nocardia</taxon>
    </lineage>
</organism>
<protein>
    <submittedName>
        <fullName evidence="3">Virulence factor Mce-like protein</fullName>
    </submittedName>
</protein>
<dbReference type="InterPro" id="IPR052336">
    <property type="entry name" value="MlaD_Phospholipid_Transporter"/>
</dbReference>
<dbReference type="PANTHER" id="PTHR33371">
    <property type="entry name" value="INTERMEMBRANE PHOSPHOLIPID TRANSPORT SYSTEM BINDING PROTEIN MLAD-RELATED"/>
    <property type="match status" value="1"/>
</dbReference>
<gene>
    <name evidence="3" type="ORF">DFR69_11136</name>
</gene>
<name>A0A317N8N7_9NOCA</name>
<accession>A0A317N8N7</accession>
<keyword evidence="1" id="KW-1133">Transmembrane helix</keyword>